<sequence length="190" mass="21702">MTMTVAELNVLHSHIDSASNFLEFGAGASTLYAASVPSIRQIDSVESSAEFVDENLKPNPVISEALSAGRLLFHIIDIGKTFYWGYPASFCKKHVWPDYSFRIFRQKSEHDLVLIDGRFRVACTLNTILNTPEHCKILIHDFWNRPHYHVVLSFLETQAEVDTLGVFTKRAGIDQRQVKSLIDKYKYLPR</sequence>
<dbReference type="EMBL" id="CP022129">
    <property type="protein sequence ID" value="ASF47042.1"/>
    <property type="molecule type" value="Genomic_DNA"/>
</dbReference>
<dbReference type="Gene3D" id="3.40.50.150">
    <property type="entry name" value="Vaccinia Virus protein VP39"/>
    <property type="match status" value="1"/>
</dbReference>
<dbReference type="InterPro" id="IPR029063">
    <property type="entry name" value="SAM-dependent_MTases_sf"/>
</dbReference>
<proteinExistence type="predicted"/>
<accession>A0A1Z4C0J5</accession>
<protein>
    <recommendedName>
        <fullName evidence="3">Class I SAM-dependent methyltransferase</fullName>
    </recommendedName>
</protein>
<dbReference type="OrthoDB" id="255821at2"/>
<reference evidence="1 2" key="1">
    <citation type="submission" date="2017-06" db="EMBL/GenBank/DDBJ databases">
        <title>Genome Sequencing of the methanotroph Methylovulum psychrotolerants str. HV10-M2 isolated from a high-altitude environment.</title>
        <authorList>
            <person name="Mateos-Rivera A."/>
        </authorList>
    </citation>
    <scope>NUCLEOTIDE SEQUENCE [LARGE SCALE GENOMIC DNA]</scope>
    <source>
        <strain evidence="1 2">HV10_M2</strain>
    </source>
</reference>
<dbReference type="KEGG" id="mpsy:CEK71_13700"/>
<organism evidence="1 2">
    <name type="scientific">Methylovulum psychrotolerans</name>
    <dbReference type="NCBI Taxonomy" id="1704499"/>
    <lineage>
        <taxon>Bacteria</taxon>
        <taxon>Pseudomonadati</taxon>
        <taxon>Pseudomonadota</taxon>
        <taxon>Gammaproteobacteria</taxon>
        <taxon>Methylococcales</taxon>
        <taxon>Methylococcaceae</taxon>
        <taxon>Methylovulum</taxon>
    </lineage>
</organism>
<name>A0A1Z4C0J5_9GAMM</name>
<keyword evidence="2" id="KW-1185">Reference proteome</keyword>
<dbReference type="Proteomes" id="UP000197019">
    <property type="component" value="Chromosome"/>
</dbReference>
<evidence type="ECO:0000313" key="1">
    <source>
        <dbReference type="EMBL" id="ASF47042.1"/>
    </source>
</evidence>
<dbReference type="RefSeq" id="WP_088619914.1">
    <property type="nucleotide sequence ID" value="NZ_CP022129.1"/>
</dbReference>
<evidence type="ECO:0000313" key="2">
    <source>
        <dbReference type="Proteomes" id="UP000197019"/>
    </source>
</evidence>
<dbReference type="AlphaFoldDB" id="A0A1Z4C0J5"/>
<gene>
    <name evidence="1" type="ORF">CEK71_13700</name>
</gene>
<evidence type="ECO:0008006" key="3">
    <source>
        <dbReference type="Google" id="ProtNLM"/>
    </source>
</evidence>